<dbReference type="AlphaFoldDB" id="A0A2P6PV26"/>
<proteinExistence type="predicted"/>
<organism evidence="2 3">
    <name type="scientific">Rosa chinensis</name>
    <name type="common">China rose</name>
    <dbReference type="NCBI Taxonomy" id="74649"/>
    <lineage>
        <taxon>Eukaryota</taxon>
        <taxon>Viridiplantae</taxon>
        <taxon>Streptophyta</taxon>
        <taxon>Embryophyta</taxon>
        <taxon>Tracheophyta</taxon>
        <taxon>Spermatophyta</taxon>
        <taxon>Magnoliopsida</taxon>
        <taxon>eudicotyledons</taxon>
        <taxon>Gunneridae</taxon>
        <taxon>Pentapetalae</taxon>
        <taxon>rosids</taxon>
        <taxon>fabids</taxon>
        <taxon>Rosales</taxon>
        <taxon>Rosaceae</taxon>
        <taxon>Rosoideae</taxon>
        <taxon>Rosoideae incertae sedis</taxon>
        <taxon>Rosa</taxon>
    </lineage>
</organism>
<protein>
    <submittedName>
        <fullName evidence="2">Uncharacterized protein</fullName>
    </submittedName>
</protein>
<dbReference type="EMBL" id="PDCK01000044">
    <property type="protein sequence ID" value="PRQ25785.1"/>
    <property type="molecule type" value="Genomic_DNA"/>
</dbReference>
<accession>A0A2P6PV26</accession>
<evidence type="ECO:0000313" key="2">
    <source>
        <dbReference type="EMBL" id="PRQ25785.1"/>
    </source>
</evidence>
<evidence type="ECO:0000313" key="3">
    <source>
        <dbReference type="Proteomes" id="UP000238479"/>
    </source>
</evidence>
<feature type="region of interest" description="Disordered" evidence="1">
    <location>
        <begin position="54"/>
        <end position="118"/>
    </location>
</feature>
<feature type="compositionally biased region" description="Basic and acidic residues" evidence="1">
    <location>
        <begin position="64"/>
        <end position="96"/>
    </location>
</feature>
<reference evidence="2 3" key="1">
    <citation type="journal article" date="2018" name="Nat. Genet.">
        <title>The Rosa genome provides new insights in the design of modern roses.</title>
        <authorList>
            <person name="Bendahmane M."/>
        </authorList>
    </citation>
    <scope>NUCLEOTIDE SEQUENCE [LARGE SCALE GENOMIC DNA]</scope>
    <source>
        <strain evidence="3">cv. Old Blush</strain>
    </source>
</reference>
<dbReference type="Gramene" id="PRQ25785">
    <property type="protein sequence ID" value="PRQ25785"/>
    <property type="gene ID" value="RchiOBHm_Chr6g0287441"/>
</dbReference>
<evidence type="ECO:0000256" key="1">
    <source>
        <dbReference type="SAM" id="MobiDB-lite"/>
    </source>
</evidence>
<name>A0A2P6PV26_ROSCH</name>
<comment type="caution">
    <text evidence="2">The sequence shown here is derived from an EMBL/GenBank/DDBJ whole genome shotgun (WGS) entry which is preliminary data.</text>
</comment>
<feature type="region of interest" description="Disordered" evidence="1">
    <location>
        <begin position="1"/>
        <end position="24"/>
    </location>
</feature>
<sequence>MLQTQILLRSAPNPNSSAPQSRLTTTIQIPKSGFIRIDKQLVYKIISLLLDVNKGSETTQGGESKSREQEERWMKPVEKESQHMQREGGRPSEKTSQEPFNYKGREHERGTGSLMIYN</sequence>
<gene>
    <name evidence="2" type="ORF">RchiOBHm_Chr6g0287441</name>
</gene>
<keyword evidence="3" id="KW-1185">Reference proteome</keyword>
<dbReference type="Proteomes" id="UP000238479">
    <property type="component" value="Chromosome 6"/>
</dbReference>
<feature type="compositionally biased region" description="Low complexity" evidence="1">
    <location>
        <begin position="10"/>
        <end position="19"/>
    </location>
</feature>